<evidence type="ECO:0000313" key="4">
    <source>
        <dbReference type="WBParaSite" id="HPBE_0001931601-mRNA-1"/>
    </source>
</evidence>
<protein>
    <submittedName>
        <fullName evidence="4">Ppx-GppA domain-containing protein</fullName>
    </submittedName>
</protein>
<keyword evidence="3" id="KW-1185">Reference proteome</keyword>
<dbReference type="AlphaFoldDB" id="A0A183GB65"/>
<sequence>MQKGSVFQLGDAAVLLSLLFELEIKVEETFSDKSGRRIEGFPGKVFPGDRLLQTFESAGFSFDKAEAISKLLLDVTDYLQRETDLKPASAERGKNLEHLRNFISVVYSSLSKEAAIAITKNKVNRKLVHNDVGVKSFHTRLRVTEEAAVGWLNLAGGTRRVRDEEAGPLTVLTLCLRAKGGLELTGNRDDERAVVAQWVSAEERNTVNISVDPKRIGRYFKLYVVKDEGSEDKPASTTVKFWCFSSCIAMRALKMNGVRTVIVTSGTLSPLANFTRSIGL</sequence>
<evidence type="ECO:0000313" key="3">
    <source>
        <dbReference type="Proteomes" id="UP000050761"/>
    </source>
</evidence>
<dbReference type="InterPro" id="IPR057498">
    <property type="entry name" value="Rtel1_ARCH"/>
</dbReference>
<dbReference type="OrthoDB" id="19182at2759"/>
<name>A0A183GB65_HELPZ</name>
<feature type="domain" description="Rtel1 helicase ARCH" evidence="1">
    <location>
        <begin position="6"/>
        <end position="113"/>
    </location>
</feature>
<dbReference type="EMBL" id="UZAH01031276">
    <property type="protein sequence ID" value="VDP14736.1"/>
    <property type="molecule type" value="Genomic_DNA"/>
</dbReference>
<accession>A0A3P8F4R5</accession>
<accession>A0A183GB65</accession>
<proteinExistence type="predicted"/>
<dbReference type="Proteomes" id="UP000050761">
    <property type="component" value="Unassembled WGS sequence"/>
</dbReference>
<reference evidence="4" key="2">
    <citation type="submission" date="2019-09" db="UniProtKB">
        <authorList>
            <consortium name="WormBaseParasite"/>
        </authorList>
    </citation>
    <scope>IDENTIFICATION</scope>
</reference>
<dbReference type="WBParaSite" id="HPBE_0001931601-mRNA-1">
    <property type="protein sequence ID" value="HPBE_0001931601-mRNA-1"/>
    <property type="gene ID" value="HPBE_0001931601"/>
</dbReference>
<evidence type="ECO:0000259" key="1">
    <source>
        <dbReference type="Pfam" id="PF23109"/>
    </source>
</evidence>
<evidence type="ECO:0000313" key="2">
    <source>
        <dbReference type="EMBL" id="VDP14736.1"/>
    </source>
</evidence>
<dbReference type="Pfam" id="PF23109">
    <property type="entry name" value="ARCH_RTEL1"/>
    <property type="match status" value="1"/>
</dbReference>
<reference evidence="2 3" key="1">
    <citation type="submission" date="2018-11" db="EMBL/GenBank/DDBJ databases">
        <authorList>
            <consortium name="Pathogen Informatics"/>
        </authorList>
    </citation>
    <scope>NUCLEOTIDE SEQUENCE [LARGE SCALE GENOMIC DNA]</scope>
</reference>
<organism evidence="3 4">
    <name type="scientific">Heligmosomoides polygyrus</name>
    <name type="common">Parasitic roundworm</name>
    <dbReference type="NCBI Taxonomy" id="6339"/>
    <lineage>
        <taxon>Eukaryota</taxon>
        <taxon>Metazoa</taxon>
        <taxon>Ecdysozoa</taxon>
        <taxon>Nematoda</taxon>
        <taxon>Chromadorea</taxon>
        <taxon>Rhabditida</taxon>
        <taxon>Rhabditina</taxon>
        <taxon>Rhabditomorpha</taxon>
        <taxon>Strongyloidea</taxon>
        <taxon>Heligmosomidae</taxon>
        <taxon>Heligmosomoides</taxon>
    </lineage>
</organism>
<gene>
    <name evidence="2" type="ORF">HPBE_LOCUS19315</name>
</gene>